<dbReference type="RefSeq" id="WP_205100301.1">
    <property type="nucleotide sequence ID" value="NZ_CAJNAQ010000005.1"/>
</dbReference>
<protein>
    <recommendedName>
        <fullName evidence="3">Transposase</fullName>
    </recommendedName>
</protein>
<accession>A0A812F914</accession>
<organism evidence="1 2">
    <name type="scientific">Candidatus Nitrosotenuis uzonensis</name>
    <dbReference type="NCBI Taxonomy" id="1407055"/>
    <lineage>
        <taxon>Archaea</taxon>
        <taxon>Nitrososphaerota</taxon>
        <taxon>Candidatus Nitrosotenuis</taxon>
    </lineage>
</organism>
<evidence type="ECO:0008006" key="3">
    <source>
        <dbReference type="Google" id="ProtNLM"/>
    </source>
</evidence>
<evidence type="ECO:0000313" key="2">
    <source>
        <dbReference type="Proteomes" id="UP000655759"/>
    </source>
</evidence>
<dbReference type="EMBL" id="CAJNAQ010000005">
    <property type="protein sequence ID" value="CAE6500536.1"/>
    <property type="molecule type" value="Genomic_DNA"/>
</dbReference>
<proteinExistence type="predicted"/>
<evidence type="ECO:0000313" key="1">
    <source>
        <dbReference type="EMBL" id="CAE6500536.1"/>
    </source>
</evidence>
<name>A0A812F914_9ARCH</name>
<comment type="caution">
    <text evidence="1">The sequence shown here is derived from an EMBL/GenBank/DDBJ whole genome shotgun (WGS) entry which is preliminary data.</text>
</comment>
<sequence length="68" mass="7631">MSAKQNKSKIKMAVLKLLDEGWSDKALIHKKLQVEYGLSQSEARFACKEAKIDLMLKLKALQSGVVQL</sequence>
<reference evidence="1" key="1">
    <citation type="submission" date="2021-02" db="EMBL/GenBank/DDBJ databases">
        <authorList>
            <person name="Han P."/>
        </authorList>
    </citation>
    <scope>NUCLEOTIDE SEQUENCE</scope>
    <source>
        <strain evidence="1">Candidatus Nitrosotenuis uzonensis 5A</strain>
    </source>
</reference>
<dbReference type="AlphaFoldDB" id="A0A812F914"/>
<gene>
    <name evidence="1" type="ORF">NUZ5A_51025</name>
</gene>
<dbReference type="Proteomes" id="UP000655759">
    <property type="component" value="Unassembled WGS sequence"/>
</dbReference>